<protein>
    <recommendedName>
        <fullName evidence="4">Thioesterase</fullName>
    </recommendedName>
</protein>
<name>A0A5J4WQ20_9EUKA</name>
<dbReference type="OrthoDB" id="265761at2759"/>
<dbReference type="InterPro" id="IPR029069">
    <property type="entry name" value="HotDog_dom_sf"/>
</dbReference>
<reference evidence="2 3" key="1">
    <citation type="submission" date="2019-03" db="EMBL/GenBank/DDBJ databases">
        <title>Single cell metagenomics reveals metabolic interactions within the superorganism composed of flagellate Streblomastix strix and complex community of Bacteroidetes bacteria on its surface.</title>
        <authorList>
            <person name="Treitli S.C."/>
            <person name="Kolisko M."/>
            <person name="Husnik F."/>
            <person name="Keeling P."/>
            <person name="Hampl V."/>
        </authorList>
    </citation>
    <scope>NUCLEOTIDE SEQUENCE [LARGE SCALE GENOMIC DNA]</scope>
    <source>
        <strain evidence="2">ST1C</strain>
    </source>
</reference>
<evidence type="ECO:0000313" key="3">
    <source>
        <dbReference type="Proteomes" id="UP000324800"/>
    </source>
</evidence>
<accession>A0A5J4WQ20</accession>
<feature type="compositionally biased region" description="Basic and acidic residues" evidence="1">
    <location>
        <begin position="193"/>
        <end position="203"/>
    </location>
</feature>
<dbReference type="Gene3D" id="3.10.129.10">
    <property type="entry name" value="Hotdog Thioesterase"/>
    <property type="match status" value="1"/>
</dbReference>
<organism evidence="2 3">
    <name type="scientific">Streblomastix strix</name>
    <dbReference type="NCBI Taxonomy" id="222440"/>
    <lineage>
        <taxon>Eukaryota</taxon>
        <taxon>Metamonada</taxon>
        <taxon>Preaxostyla</taxon>
        <taxon>Oxymonadida</taxon>
        <taxon>Streblomastigidae</taxon>
        <taxon>Streblomastix</taxon>
    </lineage>
</organism>
<evidence type="ECO:0000256" key="1">
    <source>
        <dbReference type="SAM" id="MobiDB-lite"/>
    </source>
</evidence>
<dbReference type="InterPro" id="IPR051490">
    <property type="entry name" value="THEM6_lcsJ_thioesterase"/>
</dbReference>
<dbReference type="CDD" id="cd00586">
    <property type="entry name" value="4HBT"/>
    <property type="match status" value="1"/>
</dbReference>
<dbReference type="PANTHER" id="PTHR12475:SF4">
    <property type="entry name" value="PROTEIN THEM6"/>
    <property type="match status" value="1"/>
</dbReference>
<dbReference type="SUPFAM" id="SSF54637">
    <property type="entry name" value="Thioesterase/thiol ester dehydrase-isomerase"/>
    <property type="match status" value="1"/>
</dbReference>
<feature type="region of interest" description="Disordered" evidence="1">
    <location>
        <begin position="182"/>
        <end position="203"/>
    </location>
</feature>
<dbReference type="PANTHER" id="PTHR12475">
    <property type="match status" value="1"/>
</dbReference>
<proteinExistence type="predicted"/>
<dbReference type="Proteomes" id="UP000324800">
    <property type="component" value="Unassembled WGS sequence"/>
</dbReference>
<evidence type="ECO:0000313" key="2">
    <source>
        <dbReference type="EMBL" id="KAA6396239.1"/>
    </source>
</evidence>
<dbReference type="EMBL" id="SNRW01001478">
    <property type="protein sequence ID" value="KAA6396239.1"/>
    <property type="molecule type" value="Genomic_DNA"/>
</dbReference>
<evidence type="ECO:0008006" key="4">
    <source>
        <dbReference type="Google" id="ProtNLM"/>
    </source>
</evidence>
<comment type="caution">
    <text evidence="2">The sequence shown here is derived from an EMBL/GenBank/DDBJ whole genome shotgun (WGS) entry which is preliminary data.</text>
</comment>
<dbReference type="AlphaFoldDB" id="A0A5J4WQ20"/>
<dbReference type="Pfam" id="PF13279">
    <property type="entry name" value="4HBT_2"/>
    <property type="match status" value="1"/>
</dbReference>
<sequence length="203" mass="23755">MTFYIRLLYNIVEGMLHKRNEVISETIWHSRARLSDIDMFMHINNASYFRVAEYARWVWTYESLMGTILNQEGLMPLTTFLSSRFRKPIHLFQKYEIHSKMLEINDKALYIQQKFYIGSNFAASILLKINLVRKSDNVSVNPRETMSKYADEKFLPRAEPGTPEFDALQIIFNLEGYLLGKTSNPSPSSSPTEEVKQDIQKKE</sequence>
<gene>
    <name evidence="2" type="ORF">EZS28_008235</name>
</gene>